<dbReference type="EMBL" id="CP018839">
    <property type="protein sequence ID" value="APR03096.1"/>
    <property type="molecule type" value="Genomic_DNA"/>
</dbReference>
<accession>A0A1H5Z085</accession>
<gene>
    <name evidence="1" type="ORF">Tchl_0223</name>
</gene>
<reference evidence="1 2" key="1">
    <citation type="submission" date="2016-12" db="EMBL/GenBank/DDBJ databases">
        <title>Complete genome sequence of Thauera chlorobenzoica, a Betaproteobacterium degrading haloaromatics anaerobically to CO2 and halides.</title>
        <authorList>
            <person name="Goris T."/>
            <person name="Mergelsberg M."/>
            <person name="Boll M."/>
        </authorList>
    </citation>
    <scope>NUCLEOTIDE SEQUENCE [LARGE SCALE GENOMIC DNA]</scope>
    <source>
        <strain evidence="1 2">3CB1</strain>
    </source>
</reference>
<sequence>MSFDNTIPLRTLIDEVMPQLAAAEKLLHNTLRSILAVTRDPAQRTRCEQQQEALDLELFRIRLNFDSLLRRHAGAVAAMAGGGARDAGPVLQLDSAEAEAVRSARRLCEQIKAL</sequence>
<proteinExistence type="predicted"/>
<keyword evidence="2" id="KW-1185">Reference proteome</keyword>
<dbReference type="RefSeq" id="WP_075146763.1">
    <property type="nucleotide sequence ID" value="NZ_CP018839.1"/>
</dbReference>
<name>A0A1H5Z085_9RHOO</name>
<organism evidence="1 2">
    <name type="scientific">Thauera chlorobenzoica</name>
    <dbReference type="NCBI Taxonomy" id="96773"/>
    <lineage>
        <taxon>Bacteria</taxon>
        <taxon>Pseudomonadati</taxon>
        <taxon>Pseudomonadota</taxon>
        <taxon>Betaproteobacteria</taxon>
        <taxon>Rhodocyclales</taxon>
        <taxon>Zoogloeaceae</taxon>
        <taxon>Thauera</taxon>
    </lineage>
</organism>
<dbReference type="STRING" id="96773.Tchl_0223"/>
<dbReference type="Proteomes" id="UP000185739">
    <property type="component" value="Chromosome"/>
</dbReference>
<protein>
    <submittedName>
        <fullName evidence="1">Uncharacterized protein</fullName>
    </submittedName>
</protein>
<evidence type="ECO:0000313" key="1">
    <source>
        <dbReference type="EMBL" id="APR03096.1"/>
    </source>
</evidence>
<dbReference type="OrthoDB" id="6168817at2"/>
<dbReference type="KEGG" id="tcl:Tchl_0223"/>
<dbReference type="AlphaFoldDB" id="A0A1H5Z085"/>
<evidence type="ECO:0000313" key="2">
    <source>
        <dbReference type="Proteomes" id="UP000185739"/>
    </source>
</evidence>